<dbReference type="HOGENOM" id="CLU_1492975_0_0_2"/>
<keyword evidence="1" id="KW-1133">Transmembrane helix</keyword>
<dbReference type="AlphaFoldDB" id="H8I6Y7"/>
<dbReference type="eggNOG" id="arCOG03561">
    <property type="taxonomic scope" value="Archaea"/>
</dbReference>
<dbReference type="OrthoDB" id="383712at2157"/>
<evidence type="ECO:0000313" key="2">
    <source>
        <dbReference type="EMBL" id="AFC99817.1"/>
    </source>
</evidence>
<sequence length="180" mass="18304">MLPIVPDGIAYVEGNDTLTAGTPHNVSVQILYRGGPLKSEGVRVYMLSNDTSIIPADIGTYVFTDKDGIASYTVIANKAGAVKLTAVAMSANSGVSADKAFFVVAPPVVTPTPTPIPAVNETVTPAPPSASPTAVITPGTTAKPPEGGSSAQAIGIIVAGVVIAIILLIMAFILRPLIKK</sequence>
<keyword evidence="1" id="KW-0472">Membrane</keyword>
<evidence type="ECO:0008006" key="4">
    <source>
        <dbReference type="Google" id="ProtNLM"/>
    </source>
</evidence>
<evidence type="ECO:0000256" key="1">
    <source>
        <dbReference type="SAM" id="Phobius"/>
    </source>
</evidence>
<dbReference type="KEGG" id="mez:Mtc_1061"/>
<keyword evidence="1" id="KW-0812">Transmembrane</keyword>
<feature type="transmembrane region" description="Helical" evidence="1">
    <location>
        <begin position="153"/>
        <end position="174"/>
    </location>
</feature>
<gene>
    <name evidence="2" type="ordered locus">Mtc_1061</name>
</gene>
<proteinExistence type="predicted"/>
<evidence type="ECO:0000313" key="3">
    <source>
        <dbReference type="Proteomes" id="UP000005233"/>
    </source>
</evidence>
<organism evidence="2 3">
    <name type="scientific">Methanocella conradii (strain DSM 24694 / JCM 17849 / CGMCC 1.5162 / HZ254)</name>
    <dbReference type="NCBI Taxonomy" id="1041930"/>
    <lineage>
        <taxon>Archaea</taxon>
        <taxon>Methanobacteriati</taxon>
        <taxon>Methanobacteriota</taxon>
        <taxon>Stenosarchaea group</taxon>
        <taxon>Methanomicrobia</taxon>
        <taxon>Methanocellales</taxon>
        <taxon>Methanocellaceae</taxon>
        <taxon>Methanocella</taxon>
    </lineage>
</organism>
<dbReference type="Proteomes" id="UP000005233">
    <property type="component" value="Chromosome"/>
</dbReference>
<protein>
    <recommendedName>
        <fullName evidence="4">Bacterial Ig-like domain (Group 1)</fullName>
    </recommendedName>
</protein>
<keyword evidence="3" id="KW-1185">Reference proteome</keyword>
<dbReference type="SUPFAM" id="SSF49373">
    <property type="entry name" value="Invasin/intimin cell-adhesion fragments"/>
    <property type="match status" value="1"/>
</dbReference>
<dbReference type="STRING" id="1041930.Mtc_1061"/>
<reference evidence="2 3" key="1">
    <citation type="journal article" date="2012" name="J. Bacteriol.">
        <title>Complete genome sequence of a thermophilic methanogen, Methanocella conradii HZ254, isolated from Chinese rice field soil.</title>
        <authorList>
            <person name="Lu Z."/>
            <person name="Lu Y."/>
        </authorList>
    </citation>
    <scope>NUCLEOTIDE SEQUENCE [LARGE SCALE GENOMIC DNA]</scope>
    <source>
        <strain evidence="3">DSM 24694 / JCM 17849 / CGMCC 1.5162 / HZ254</strain>
    </source>
</reference>
<dbReference type="InterPro" id="IPR008964">
    <property type="entry name" value="Invasin/intimin_cell_adhesion"/>
</dbReference>
<dbReference type="EMBL" id="CP003243">
    <property type="protein sequence ID" value="AFC99817.1"/>
    <property type="molecule type" value="Genomic_DNA"/>
</dbReference>
<accession>H8I6Y7</accession>
<name>H8I6Y7_METCZ</name>